<comment type="caution">
    <text evidence="2">The sequence shown here is derived from an EMBL/GenBank/DDBJ whole genome shotgun (WGS) entry which is preliminary data.</text>
</comment>
<keyword evidence="1" id="KW-0472">Membrane</keyword>
<evidence type="ECO:0000256" key="1">
    <source>
        <dbReference type="SAM" id="Phobius"/>
    </source>
</evidence>
<gene>
    <name evidence="2" type="ORF">BGW36DRAFT_358540</name>
</gene>
<dbReference type="GeneID" id="70244262"/>
<protein>
    <submittedName>
        <fullName evidence="2">Uncharacterized protein</fullName>
    </submittedName>
</protein>
<dbReference type="AlphaFoldDB" id="A0AAD4KTL5"/>
<dbReference type="InterPro" id="IPR021514">
    <property type="entry name" value="DUF3176"/>
</dbReference>
<reference evidence="2" key="1">
    <citation type="submission" date="2021-12" db="EMBL/GenBank/DDBJ databases">
        <title>Convergent genome expansion in fungi linked to evolution of root-endophyte symbiosis.</title>
        <authorList>
            <consortium name="DOE Joint Genome Institute"/>
            <person name="Ke Y.-H."/>
            <person name="Bonito G."/>
            <person name="Liao H.-L."/>
            <person name="Looney B."/>
            <person name="Rojas-Flechas A."/>
            <person name="Nash J."/>
            <person name="Hameed K."/>
            <person name="Schadt C."/>
            <person name="Martin F."/>
            <person name="Crous P.W."/>
            <person name="Miettinen O."/>
            <person name="Magnuson J.K."/>
            <person name="Labbe J."/>
            <person name="Jacobson D."/>
            <person name="Doktycz M.J."/>
            <person name="Veneault-Fourrey C."/>
            <person name="Kuo A."/>
            <person name="Mondo S."/>
            <person name="Calhoun S."/>
            <person name="Riley R."/>
            <person name="Ohm R."/>
            <person name="LaButti K."/>
            <person name="Andreopoulos B."/>
            <person name="Pangilinan J."/>
            <person name="Nolan M."/>
            <person name="Tritt A."/>
            <person name="Clum A."/>
            <person name="Lipzen A."/>
            <person name="Daum C."/>
            <person name="Barry K."/>
            <person name="Grigoriev I.V."/>
            <person name="Vilgalys R."/>
        </authorList>
    </citation>
    <scope>NUCLEOTIDE SEQUENCE</scope>
    <source>
        <strain evidence="2">PMI_201</strain>
    </source>
</reference>
<keyword evidence="1" id="KW-1133">Transmembrane helix</keyword>
<keyword evidence="1" id="KW-0812">Transmembrane</keyword>
<dbReference type="PANTHER" id="PTHR37576:SF2">
    <property type="entry name" value="DEFECT AT LOW TEMPERATURE PROTEIN 1"/>
    <property type="match status" value="1"/>
</dbReference>
<evidence type="ECO:0000313" key="3">
    <source>
        <dbReference type="Proteomes" id="UP001201262"/>
    </source>
</evidence>
<dbReference type="Proteomes" id="UP001201262">
    <property type="component" value="Unassembled WGS sequence"/>
</dbReference>
<feature type="transmembrane region" description="Helical" evidence="1">
    <location>
        <begin position="416"/>
        <end position="441"/>
    </location>
</feature>
<dbReference type="PANTHER" id="PTHR37576">
    <property type="entry name" value="DEFECT AT LOW TEMPERATURE PROTEIN 1"/>
    <property type="match status" value="1"/>
</dbReference>
<proteinExistence type="predicted"/>
<accession>A0AAD4KTL5</accession>
<organism evidence="2 3">
    <name type="scientific">Talaromyces proteolyticus</name>
    <dbReference type="NCBI Taxonomy" id="1131652"/>
    <lineage>
        <taxon>Eukaryota</taxon>
        <taxon>Fungi</taxon>
        <taxon>Dikarya</taxon>
        <taxon>Ascomycota</taxon>
        <taxon>Pezizomycotina</taxon>
        <taxon>Eurotiomycetes</taxon>
        <taxon>Eurotiomycetidae</taxon>
        <taxon>Eurotiales</taxon>
        <taxon>Trichocomaceae</taxon>
        <taxon>Talaromyces</taxon>
        <taxon>Talaromyces sect. Bacilispori</taxon>
    </lineage>
</organism>
<sequence length="526" mass="56859">MVLSTITLLCMGASAGIVIYSNNKLVSSWSIDPSVLLALVSSVWSGSLGRILMISVTIAWWRYAISGATLETLHYIWKHGFGLKSISAFFSNSTTQKIALLAWLVTLAQIIHNPLLQRSTRTTASEIVVPDNITMNIKQQIPDGWFGWVLNASSHQIIGSRNGMGIMRDWWTNTTITIPSNGNVPPCVGSCQGRVKGSGMDYTCVSTTTNLDFMAPSSNGKPIFAIDITLSSNATGAPILLVGTVHPSAIDDNCIGTLIYNNCTVEAAIVDYPVTIQNSTVLLNNDLLSPPNVVEKYISEGDLSTAKPWQGIGVLQGLNDFLGQDITATDTLVVKSNETLTSGGFIPDLFFLAAPSNYNASMMPKCGLKFSDPTLWVLDAIQTFLFRASISAADDSDSQTFSVQRTNLALIFQSDYTYLAAALSLMFVTLAAVLTPLWGWWRLGRQVSLSPIEIARAFGALSIHNTPRQPLTANEIIRSAGKATVRYNGQIFHGDAIAKVTSFELVDSAPSETDTQALWNASARSQ</sequence>
<dbReference type="EMBL" id="JAJTJA010000005">
    <property type="protein sequence ID" value="KAH8699031.1"/>
    <property type="molecule type" value="Genomic_DNA"/>
</dbReference>
<dbReference type="RefSeq" id="XP_046073495.1">
    <property type="nucleotide sequence ID" value="XM_046213975.1"/>
</dbReference>
<dbReference type="Pfam" id="PF11374">
    <property type="entry name" value="DUF3176"/>
    <property type="match status" value="1"/>
</dbReference>
<evidence type="ECO:0000313" key="2">
    <source>
        <dbReference type="EMBL" id="KAH8699031.1"/>
    </source>
</evidence>
<keyword evidence="3" id="KW-1185">Reference proteome</keyword>
<name>A0AAD4KTL5_9EURO</name>